<organism evidence="1 2">
    <name type="scientific">Helianthus annuus</name>
    <name type="common">Common sunflower</name>
    <dbReference type="NCBI Taxonomy" id="4232"/>
    <lineage>
        <taxon>Eukaryota</taxon>
        <taxon>Viridiplantae</taxon>
        <taxon>Streptophyta</taxon>
        <taxon>Embryophyta</taxon>
        <taxon>Tracheophyta</taxon>
        <taxon>Spermatophyta</taxon>
        <taxon>Magnoliopsida</taxon>
        <taxon>eudicotyledons</taxon>
        <taxon>Gunneridae</taxon>
        <taxon>Pentapetalae</taxon>
        <taxon>asterids</taxon>
        <taxon>campanulids</taxon>
        <taxon>Asterales</taxon>
        <taxon>Asteraceae</taxon>
        <taxon>Asteroideae</taxon>
        <taxon>Heliantheae alliance</taxon>
        <taxon>Heliantheae</taxon>
        <taxon>Helianthus</taxon>
    </lineage>
</organism>
<protein>
    <submittedName>
        <fullName evidence="1">Uncharacterized protein</fullName>
    </submittedName>
</protein>
<gene>
    <name evidence="1" type="ORF">HanXRQr2_Chr07g0302661</name>
</gene>
<reference evidence="1" key="1">
    <citation type="journal article" date="2017" name="Nature">
        <title>The sunflower genome provides insights into oil metabolism, flowering and Asterid evolution.</title>
        <authorList>
            <person name="Badouin H."/>
            <person name="Gouzy J."/>
            <person name="Grassa C.J."/>
            <person name="Murat F."/>
            <person name="Staton S.E."/>
            <person name="Cottret L."/>
            <person name="Lelandais-Briere C."/>
            <person name="Owens G.L."/>
            <person name="Carrere S."/>
            <person name="Mayjonade B."/>
            <person name="Legrand L."/>
            <person name="Gill N."/>
            <person name="Kane N.C."/>
            <person name="Bowers J.E."/>
            <person name="Hubner S."/>
            <person name="Bellec A."/>
            <person name="Berard A."/>
            <person name="Berges H."/>
            <person name="Blanchet N."/>
            <person name="Boniface M.C."/>
            <person name="Brunel D."/>
            <person name="Catrice O."/>
            <person name="Chaidir N."/>
            <person name="Claudel C."/>
            <person name="Donnadieu C."/>
            <person name="Faraut T."/>
            <person name="Fievet G."/>
            <person name="Helmstetter N."/>
            <person name="King M."/>
            <person name="Knapp S.J."/>
            <person name="Lai Z."/>
            <person name="Le Paslier M.C."/>
            <person name="Lippi Y."/>
            <person name="Lorenzon L."/>
            <person name="Mandel J.R."/>
            <person name="Marage G."/>
            <person name="Marchand G."/>
            <person name="Marquand E."/>
            <person name="Bret-Mestries E."/>
            <person name="Morien E."/>
            <person name="Nambeesan S."/>
            <person name="Nguyen T."/>
            <person name="Pegot-Espagnet P."/>
            <person name="Pouilly N."/>
            <person name="Raftis F."/>
            <person name="Sallet E."/>
            <person name="Schiex T."/>
            <person name="Thomas J."/>
            <person name="Vandecasteele C."/>
            <person name="Vares D."/>
            <person name="Vear F."/>
            <person name="Vautrin S."/>
            <person name="Crespi M."/>
            <person name="Mangin B."/>
            <person name="Burke J.M."/>
            <person name="Salse J."/>
            <person name="Munos S."/>
            <person name="Vincourt P."/>
            <person name="Rieseberg L.H."/>
            <person name="Langlade N.B."/>
        </authorList>
    </citation>
    <scope>NUCLEOTIDE SEQUENCE</scope>
    <source>
        <tissue evidence="1">Leaves</tissue>
    </source>
</reference>
<dbReference type="Proteomes" id="UP000215914">
    <property type="component" value="Unassembled WGS sequence"/>
</dbReference>
<name>A0A9K3IMG4_HELAN</name>
<reference evidence="1" key="2">
    <citation type="submission" date="2020-06" db="EMBL/GenBank/DDBJ databases">
        <title>Helianthus annuus Genome sequencing and assembly Release 2.</title>
        <authorList>
            <person name="Gouzy J."/>
            <person name="Langlade N."/>
            <person name="Munos S."/>
        </authorList>
    </citation>
    <scope>NUCLEOTIDE SEQUENCE</scope>
    <source>
        <tissue evidence="1">Leaves</tissue>
    </source>
</reference>
<sequence length="44" mass="4784">MAGGFVTRAFESMLKESYGKITSDRNPVVFSFALRGVLSSRSPS</sequence>
<evidence type="ECO:0000313" key="2">
    <source>
        <dbReference type="Proteomes" id="UP000215914"/>
    </source>
</evidence>
<dbReference type="EMBL" id="MNCJ02000322">
    <property type="protein sequence ID" value="KAF5799275.1"/>
    <property type="molecule type" value="Genomic_DNA"/>
</dbReference>
<evidence type="ECO:0000313" key="1">
    <source>
        <dbReference type="EMBL" id="KAF5799275.1"/>
    </source>
</evidence>
<comment type="caution">
    <text evidence="1">The sequence shown here is derived from an EMBL/GenBank/DDBJ whole genome shotgun (WGS) entry which is preliminary data.</text>
</comment>
<accession>A0A9K3IMG4</accession>
<proteinExistence type="predicted"/>
<keyword evidence="2" id="KW-1185">Reference proteome</keyword>
<dbReference type="AlphaFoldDB" id="A0A9K3IMG4"/>
<dbReference type="Gramene" id="mRNA:HanXRQr2_Chr07g0302661">
    <property type="protein sequence ID" value="mRNA:HanXRQr2_Chr07g0302661"/>
    <property type="gene ID" value="HanXRQr2_Chr07g0302661"/>
</dbReference>